<gene>
    <name evidence="3" type="ORF">JR316_012704</name>
</gene>
<reference evidence="3" key="1">
    <citation type="submission" date="2021-02" db="EMBL/GenBank/DDBJ databases">
        <title>Psilocybe cubensis genome.</title>
        <authorList>
            <person name="Mckernan K.J."/>
            <person name="Crawford S."/>
            <person name="Trippe A."/>
            <person name="Kane L.T."/>
            <person name="Mclaughlin S."/>
        </authorList>
    </citation>
    <scope>NUCLEOTIDE SEQUENCE [LARGE SCALE GENOMIC DNA]</scope>
    <source>
        <strain evidence="3">MGC-MH-2018</strain>
    </source>
</reference>
<name>A0A8H8CE99_PSICU</name>
<keyword evidence="2" id="KW-0472">Membrane</keyword>
<dbReference type="AlphaFoldDB" id="A0A8H8CE99"/>
<dbReference type="EMBL" id="JAFIQS010000019">
    <property type="protein sequence ID" value="KAG5162381.1"/>
    <property type="molecule type" value="Genomic_DNA"/>
</dbReference>
<proteinExistence type="predicted"/>
<evidence type="ECO:0000313" key="3">
    <source>
        <dbReference type="EMBL" id="KAG5162381.1"/>
    </source>
</evidence>
<protein>
    <submittedName>
        <fullName evidence="3">Uncharacterized protein</fullName>
    </submittedName>
</protein>
<keyword evidence="2" id="KW-0812">Transmembrane</keyword>
<evidence type="ECO:0000256" key="2">
    <source>
        <dbReference type="SAM" id="Phobius"/>
    </source>
</evidence>
<evidence type="ECO:0000256" key="1">
    <source>
        <dbReference type="SAM" id="MobiDB-lite"/>
    </source>
</evidence>
<organism evidence="3">
    <name type="scientific">Psilocybe cubensis</name>
    <name type="common">Psychedelic mushroom</name>
    <name type="synonym">Stropharia cubensis</name>
    <dbReference type="NCBI Taxonomy" id="181762"/>
    <lineage>
        <taxon>Eukaryota</taxon>
        <taxon>Fungi</taxon>
        <taxon>Dikarya</taxon>
        <taxon>Basidiomycota</taxon>
        <taxon>Agaricomycotina</taxon>
        <taxon>Agaricomycetes</taxon>
        <taxon>Agaricomycetidae</taxon>
        <taxon>Agaricales</taxon>
        <taxon>Agaricineae</taxon>
        <taxon>Strophariaceae</taxon>
        <taxon>Psilocybe</taxon>
    </lineage>
</organism>
<dbReference type="OrthoDB" id="3103998at2759"/>
<feature type="region of interest" description="Disordered" evidence="1">
    <location>
        <begin position="24"/>
        <end position="48"/>
    </location>
</feature>
<feature type="transmembrane region" description="Helical" evidence="2">
    <location>
        <begin position="166"/>
        <end position="186"/>
    </location>
</feature>
<accession>A0A8H8CE99</accession>
<comment type="caution">
    <text evidence="3">The sequence shown here is derived from an EMBL/GenBank/DDBJ whole genome shotgun (WGS) entry which is preliminary data.</text>
</comment>
<keyword evidence="2" id="KW-1133">Transmembrane helix</keyword>
<feature type="compositionally biased region" description="Polar residues" evidence="1">
    <location>
        <begin position="24"/>
        <end position="40"/>
    </location>
</feature>
<feature type="transmembrane region" description="Helical" evidence="2">
    <location>
        <begin position="213"/>
        <end position="240"/>
    </location>
</feature>
<sequence>MFRHSFCSPKDLHPPLIKTWAMSNEESSTPNPLQAPQTPISAERSSDRGLARPLPFGKINTANILQRGTTWLCRLAAFLLDAPVYPGARIFFYYFRYVRVEGNDAMDTIDNLGTNNLHIVSTAYMLKVENMFKAWESIKLASLFLIGTAPVILQIEPVYMNLVPRMFTVSSGLFAVASLVSSHIYLQARDRFIKTRIMEETWRSSAMDPDAKFWKLVALPFAFVSWSGIFFLGTVAYFIWGIAFALNPIPDGASKREKGVQYGELLLSATFVSAIPMYAFYKIYSAMKEIHAK</sequence>
<feature type="transmembrane region" description="Helical" evidence="2">
    <location>
        <begin position="140"/>
        <end position="160"/>
    </location>
</feature>
<feature type="transmembrane region" description="Helical" evidence="2">
    <location>
        <begin position="260"/>
        <end position="281"/>
    </location>
</feature>